<dbReference type="PANTHER" id="PTHR43280:SF30">
    <property type="entry name" value="MMSAB OPERON REGULATORY PROTEIN"/>
    <property type="match status" value="1"/>
</dbReference>
<evidence type="ECO:0000256" key="2">
    <source>
        <dbReference type="ARBA" id="ARBA00023125"/>
    </source>
</evidence>
<keyword evidence="3" id="KW-0804">Transcription</keyword>
<organism evidence="5 6">
    <name type="scientific">Parageobacillus thermantarcticus</name>
    <dbReference type="NCBI Taxonomy" id="186116"/>
    <lineage>
        <taxon>Bacteria</taxon>
        <taxon>Bacillati</taxon>
        <taxon>Bacillota</taxon>
        <taxon>Bacilli</taxon>
        <taxon>Bacillales</taxon>
        <taxon>Anoxybacillaceae</taxon>
        <taxon>Parageobacillus</taxon>
    </lineage>
</organism>
<dbReference type="PANTHER" id="PTHR43280">
    <property type="entry name" value="ARAC-FAMILY TRANSCRIPTIONAL REGULATOR"/>
    <property type="match status" value="1"/>
</dbReference>
<protein>
    <submittedName>
        <fullName evidence="5">AraC-type DNA-binding protein</fullName>
    </submittedName>
</protein>
<dbReference type="InterPro" id="IPR018062">
    <property type="entry name" value="HTH_AraC-typ_CS"/>
</dbReference>
<dbReference type="STRING" id="186116.SAMN05192569_100977"/>
<evidence type="ECO:0000256" key="1">
    <source>
        <dbReference type="ARBA" id="ARBA00023015"/>
    </source>
</evidence>
<dbReference type="InterPro" id="IPR020449">
    <property type="entry name" value="Tscrpt_reg_AraC-type_HTH"/>
</dbReference>
<dbReference type="GO" id="GO:0043565">
    <property type="term" value="F:sequence-specific DNA binding"/>
    <property type="evidence" value="ECO:0007669"/>
    <property type="project" value="InterPro"/>
</dbReference>
<dbReference type="OrthoDB" id="192171at2"/>
<dbReference type="Pfam" id="PF12833">
    <property type="entry name" value="HTH_18"/>
    <property type="match status" value="1"/>
</dbReference>
<dbReference type="PROSITE" id="PS00041">
    <property type="entry name" value="HTH_ARAC_FAMILY_1"/>
    <property type="match status" value="1"/>
</dbReference>
<accession>A0A1I0T124</accession>
<dbReference type="SUPFAM" id="SSF46689">
    <property type="entry name" value="Homeodomain-like"/>
    <property type="match status" value="2"/>
</dbReference>
<evidence type="ECO:0000259" key="4">
    <source>
        <dbReference type="PROSITE" id="PS01124"/>
    </source>
</evidence>
<evidence type="ECO:0000313" key="6">
    <source>
        <dbReference type="Proteomes" id="UP000198650"/>
    </source>
</evidence>
<dbReference type="Proteomes" id="UP000198650">
    <property type="component" value="Unassembled WGS sequence"/>
</dbReference>
<dbReference type="EMBL" id="FOJS01000009">
    <property type="protein sequence ID" value="SFA45474.1"/>
    <property type="molecule type" value="Genomic_DNA"/>
</dbReference>
<dbReference type="PROSITE" id="PS01124">
    <property type="entry name" value="HTH_ARAC_FAMILY_2"/>
    <property type="match status" value="1"/>
</dbReference>
<sequence length="294" mass="34450">MLEIAAPPLPTFLAGGEAVYRIGQCHPNRRDIGVFDLLIVADGCLFLGEEGKEFRVKSGEFLILYPDCHHYPTAACQEETRFYWFHFMAAHRWRHVEKAHHEKSDRVTRRNLFSEQPFAIRLSKYGAIRNVETVERICEQLVRSLSDISFFGEWQRHVWFQQLLQELCTHAVTDTSSPAVTVAERAAEFLRKNYYRKISYRDIGKALRFHPNHIARCMRAVYDCTPMEYLQRVRLEQARLLLVSSDLSIEQIADRCGFSQLAYFSRVFKQSEGISPNEFRKQYGMRSQTKRMLQ</sequence>
<dbReference type="RefSeq" id="WP_090948683.1">
    <property type="nucleotide sequence ID" value="NZ_FOJS01000009.1"/>
</dbReference>
<dbReference type="InterPro" id="IPR018060">
    <property type="entry name" value="HTH_AraC"/>
</dbReference>
<dbReference type="SUPFAM" id="SSF51215">
    <property type="entry name" value="Regulatory protein AraC"/>
    <property type="match status" value="1"/>
</dbReference>
<evidence type="ECO:0000256" key="3">
    <source>
        <dbReference type="ARBA" id="ARBA00023163"/>
    </source>
</evidence>
<dbReference type="InterPro" id="IPR009057">
    <property type="entry name" value="Homeodomain-like_sf"/>
</dbReference>
<gene>
    <name evidence="5" type="ORF">SAMN05192569_100977</name>
</gene>
<name>A0A1I0T124_9BACL</name>
<keyword evidence="1" id="KW-0805">Transcription regulation</keyword>
<keyword evidence="2 5" id="KW-0238">DNA-binding</keyword>
<evidence type="ECO:0000313" key="5">
    <source>
        <dbReference type="EMBL" id="SFA45474.1"/>
    </source>
</evidence>
<proteinExistence type="predicted"/>
<dbReference type="SMART" id="SM00342">
    <property type="entry name" value="HTH_ARAC"/>
    <property type="match status" value="1"/>
</dbReference>
<dbReference type="AlphaFoldDB" id="A0A1I0T124"/>
<keyword evidence="6" id="KW-1185">Reference proteome</keyword>
<feature type="domain" description="HTH araC/xylS-type" evidence="4">
    <location>
        <begin position="184"/>
        <end position="282"/>
    </location>
</feature>
<dbReference type="GO" id="GO:0003700">
    <property type="term" value="F:DNA-binding transcription factor activity"/>
    <property type="evidence" value="ECO:0007669"/>
    <property type="project" value="InterPro"/>
</dbReference>
<reference evidence="6" key="1">
    <citation type="submission" date="2016-10" db="EMBL/GenBank/DDBJ databases">
        <authorList>
            <person name="Varghese N."/>
            <person name="Submissions S."/>
        </authorList>
    </citation>
    <scope>NUCLEOTIDE SEQUENCE [LARGE SCALE GENOMIC DNA]</scope>
    <source>
        <strain evidence="6">M1</strain>
    </source>
</reference>
<dbReference type="Gene3D" id="1.10.10.60">
    <property type="entry name" value="Homeodomain-like"/>
    <property type="match status" value="2"/>
</dbReference>
<dbReference type="InterPro" id="IPR037923">
    <property type="entry name" value="HTH-like"/>
</dbReference>
<dbReference type="PRINTS" id="PR00032">
    <property type="entry name" value="HTHARAC"/>
</dbReference>